<dbReference type="InterPro" id="IPR011006">
    <property type="entry name" value="CheY-like_superfamily"/>
</dbReference>
<sequence>MTVNTRKPPAVLIVEDEPLIRMDAIDIVEDAGFRTYEAASADAALLVMERVDDIAILFTDVDMPGSMNGLELAAHVRDTRPSVKILITSGIFNVDQSPLPNGSVVIQKPYAMGHVTRKLQEIAAELDAPCDQD</sequence>
<keyword evidence="5" id="KW-1185">Reference proteome</keyword>
<dbReference type="Proteomes" id="UP000500791">
    <property type="component" value="Chromosome"/>
</dbReference>
<evidence type="ECO:0000313" key="5">
    <source>
        <dbReference type="Proteomes" id="UP000500791"/>
    </source>
</evidence>
<dbReference type="SUPFAM" id="SSF52172">
    <property type="entry name" value="CheY-like"/>
    <property type="match status" value="1"/>
</dbReference>
<dbReference type="KEGG" id="mon:G8E03_00550"/>
<dbReference type="PANTHER" id="PTHR44591">
    <property type="entry name" value="STRESS RESPONSE REGULATOR PROTEIN 1"/>
    <property type="match status" value="1"/>
</dbReference>
<evidence type="ECO:0000313" key="4">
    <source>
        <dbReference type="EMBL" id="QIK39375.1"/>
    </source>
</evidence>
<protein>
    <submittedName>
        <fullName evidence="4">Response regulator</fullName>
    </submittedName>
</protein>
<accession>A0A6G7VHN7</accession>
<keyword evidence="1 2" id="KW-0597">Phosphoprotein</keyword>
<reference evidence="4 5" key="1">
    <citation type="submission" date="2020-03" db="EMBL/GenBank/DDBJ databases">
        <title>Complete genome sequence of Monaibacterium sp. ALG8 with diverse plasmids.</title>
        <authorList>
            <person name="Sun C."/>
        </authorList>
    </citation>
    <scope>NUCLEOTIDE SEQUENCE [LARGE SCALE GENOMIC DNA]</scope>
    <source>
        <strain evidence="4 5">ALG8</strain>
    </source>
</reference>
<organism evidence="4 5">
    <name type="scientific">Pontivivens nitratireducens</name>
    <dbReference type="NCBI Taxonomy" id="2758038"/>
    <lineage>
        <taxon>Bacteria</taxon>
        <taxon>Pseudomonadati</taxon>
        <taxon>Pseudomonadota</taxon>
        <taxon>Alphaproteobacteria</taxon>
        <taxon>Rhodobacterales</taxon>
        <taxon>Paracoccaceae</taxon>
        <taxon>Pontivivens</taxon>
    </lineage>
</organism>
<dbReference type="EMBL" id="CP049811">
    <property type="protein sequence ID" value="QIK39375.1"/>
    <property type="molecule type" value="Genomic_DNA"/>
</dbReference>
<dbReference type="RefSeq" id="WP_166187414.1">
    <property type="nucleotide sequence ID" value="NZ_CP049811.1"/>
</dbReference>
<dbReference type="Gene3D" id="3.40.50.2300">
    <property type="match status" value="1"/>
</dbReference>
<evidence type="ECO:0000259" key="3">
    <source>
        <dbReference type="PROSITE" id="PS50110"/>
    </source>
</evidence>
<dbReference type="SMART" id="SM00448">
    <property type="entry name" value="REC"/>
    <property type="match status" value="1"/>
</dbReference>
<feature type="modified residue" description="4-aspartylphosphate" evidence="2">
    <location>
        <position position="60"/>
    </location>
</feature>
<dbReference type="InterPro" id="IPR001789">
    <property type="entry name" value="Sig_transdc_resp-reg_receiver"/>
</dbReference>
<gene>
    <name evidence="4" type="ORF">G8E03_00550</name>
</gene>
<name>A0A6G7VHN7_9RHOB</name>
<dbReference type="Pfam" id="PF00072">
    <property type="entry name" value="Response_reg"/>
    <property type="match status" value="1"/>
</dbReference>
<dbReference type="InterPro" id="IPR050595">
    <property type="entry name" value="Bact_response_regulator"/>
</dbReference>
<proteinExistence type="predicted"/>
<evidence type="ECO:0000256" key="1">
    <source>
        <dbReference type="ARBA" id="ARBA00022553"/>
    </source>
</evidence>
<dbReference type="PROSITE" id="PS50110">
    <property type="entry name" value="RESPONSE_REGULATORY"/>
    <property type="match status" value="1"/>
</dbReference>
<dbReference type="PANTHER" id="PTHR44591:SF3">
    <property type="entry name" value="RESPONSE REGULATORY DOMAIN-CONTAINING PROTEIN"/>
    <property type="match status" value="1"/>
</dbReference>
<evidence type="ECO:0000256" key="2">
    <source>
        <dbReference type="PROSITE-ProRule" id="PRU00169"/>
    </source>
</evidence>
<feature type="domain" description="Response regulatory" evidence="3">
    <location>
        <begin position="10"/>
        <end position="123"/>
    </location>
</feature>
<dbReference type="GO" id="GO:0000160">
    <property type="term" value="P:phosphorelay signal transduction system"/>
    <property type="evidence" value="ECO:0007669"/>
    <property type="project" value="InterPro"/>
</dbReference>
<dbReference type="AlphaFoldDB" id="A0A6G7VHN7"/>